<dbReference type="Pfam" id="PF21010">
    <property type="entry name" value="HA2_C"/>
    <property type="match status" value="1"/>
</dbReference>
<proteinExistence type="predicted"/>
<dbReference type="Gene3D" id="3.40.50.300">
    <property type="entry name" value="P-loop containing nucleotide triphosphate hydrolases"/>
    <property type="match status" value="2"/>
</dbReference>
<dbReference type="Pfam" id="PF00271">
    <property type="entry name" value="Helicase_C"/>
    <property type="match status" value="1"/>
</dbReference>
<dbReference type="GO" id="GO:0003723">
    <property type="term" value="F:RNA binding"/>
    <property type="evidence" value="ECO:0007669"/>
    <property type="project" value="TreeGrafter"/>
</dbReference>
<dbReference type="NCBIfam" id="TIGR01967">
    <property type="entry name" value="DEAH_box_HrpA"/>
    <property type="match status" value="1"/>
</dbReference>
<dbReference type="FunFam" id="1.20.120.1080:FF:000005">
    <property type="entry name" value="ATP-dependent helicase HrpA"/>
    <property type="match status" value="1"/>
</dbReference>
<keyword evidence="4" id="KW-0067">ATP-binding</keyword>
<evidence type="ECO:0000259" key="6">
    <source>
        <dbReference type="PROSITE" id="PS51192"/>
    </source>
</evidence>
<dbReference type="SMART" id="SM00382">
    <property type="entry name" value="AAA"/>
    <property type="match status" value="1"/>
</dbReference>
<dbReference type="CDD" id="cd18791">
    <property type="entry name" value="SF2_C_RHA"/>
    <property type="match status" value="1"/>
</dbReference>
<feature type="compositionally biased region" description="Low complexity" evidence="5">
    <location>
        <begin position="1"/>
        <end position="26"/>
    </location>
</feature>
<dbReference type="PROSITE" id="PS51192">
    <property type="entry name" value="HELICASE_ATP_BIND_1"/>
    <property type="match status" value="1"/>
</dbReference>
<dbReference type="GO" id="GO:0005524">
    <property type="term" value="F:ATP binding"/>
    <property type="evidence" value="ECO:0007669"/>
    <property type="project" value="UniProtKB-KW"/>
</dbReference>
<evidence type="ECO:0000256" key="2">
    <source>
        <dbReference type="ARBA" id="ARBA00022801"/>
    </source>
</evidence>
<dbReference type="SMART" id="SM00487">
    <property type="entry name" value="DEXDc"/>
    <property type="match status" value="1"/>
</dbReference>
<accession>A0A1G8B838</accession>
<gene>
    <name evidence="8" type="ORF">SAMN04489720_0726</name>
</gene>
<keyword evidence="2" id="KW-0378">Hydrolase</keyword>
<evidence type="ECO:0000313" key="9">
    <source>
        <dbReference type="Proteomes" id="UP000198822"/>
    </source>
</evidence>
<dbReference type="STRING" id="399736.SAMN04489720_0726"/>
<dbReference type="SMART" id="SM00490">
    <property type="entry name" value="HELICc"/>
    <property type="match status" value="1"/>
</dbReference>
<evidence type="ECO:0000256" key="4">
    <source>
        <dbReference type="ARBA" id="ARBA00022840"/>
    </source>
</evidence>
<keyword evidence="3 8" id="KW-0347">Helicase</keyword>
<dbReference type="PROSITE" id="PS51194">
    <property type="entry name" value="HELICASE_CTER"/>
    <property type="match status" value="1"/>
</dbReference>
<dbReference type="InterPro" id="IPR007502">
    <property type="entry name" value="Helicase-assoc_dom"/>
</dbReference>
<feature type="domain" description="Helicase C-terminal" evidence="7">
    <location>
        <begin position="254"/>
        <end position="424"/>
    </location>
</feature>
<keyword evidence="9" id="KW-1185">Reference proteome</keyword>
<dbReference type="InterPro" id="IPR010222">
    <property type="entry name" value="RNA_helicase_HrpA"/>
</dbReference>
<dbReference type="Pfam" id="PF07717">
    <property type="entry name" value="OB_NTP_bind"/>
    <property type="match status" value="1"/>
</dbReference>
<dbReference type="Pfam" id="PF11898">
    <property type="entry name" value="DUF3418"/>
    <property type="match status" value="1"/>
</dbReference>
<sequence>MAPAAAPRAGRAARVARSPSASSGPAHPTRPGCERMGGMHIAYPADLPVSARRDEIAAAIEANQVVIVAGETGSGKSTQLPKICLDIGRTAIAHTQPRRIAARTIAERVAEELQVELGAEVGYQVRFTDKVSADTKVAVMTDGVLLNRIHRDPDLTQYDTIIIDEAHERSLTIDFLVGYLQRLLPRRPDLRVIVTSATIDPESFSRHFGGAPIIEVSGRTYGVDVRYRPLTREAMSDDDDDSDDAHDDVDPIDGIHDAIQEIWRDDEGDVLVFLSGEAEIRDAQDALAGRLGAGVEILPLYGRLSAAEQHRVFERRPAGVRRRVVLATNVAETSLTVPGIRNVVDTGTARISRYSTRAKVQRLPIEAISQASANQRSGRAGRVAPGIAIRLYAEEDFAKRPAFTDPEILRTNLASVILQAATLGLGPLEDFPFLQPPERRAIADGTDLLRELQAIERSGAVTRVGRSISRLPVDPRFARMVLAGVEHHVADAVIPIVAALSIQDPRERPLEHRARADQLHARFADPTSDFISLLNLWRYLREQQRQRSGNQFRRMCRDEHLNFLRVREWQDVVRQLERSLPRDAQPSGSRGGGGRGRGSETSAEPFSTSATEIHKALLAGLLSQIGVRDAEKRDFVGGRGTRFHIHPSSTLSKKQPQAVMAAELVETSRLFARVVAGIDPAWAEPLAGDLVKRQWFEPRWSKRDGAAIATERVTLYGVPIVPQRRIQLSRVDALLARDLMIRHGLVAGEWQVRERFLTANRELIAEIERLEERQRRRDLLLDDERIVELYDARIPMHVTDARGFQRWWRETRSATPDLLTFTRDDLLGREEGPAEDQYPTTWRQGDQTLRLSYRFEPGADDDGLTVHVPIALLPRLTPAGFDWLVPGMREELLTAMIKALPKHVRRHVVPAGDWARSMLVDLPAAPTGEPIAQVLADRIRATAHTPADASDVEWARVPGHLLPRFVVEGAKGKVLGAGRDLPALQARLARQATVEVAAVVTHDLERTGVDGFEADLPRFVDVRQGQGTVRAYPGHRLAKGGRVDVALFSTEAERDAAEHAAVRRMLADAVQSPQSYVQANLSNAERLALGASPYPSTARLFDDVLLAIVDEELALGGSVRSPQDFARIRTAVSLGLVERMFDVTARVAAVLTAARAADAAIRDVSSLAFMAQLADARATLEGLVHDGFIVAAGVSRLSRLTVYVKAVEHRVRRLPETAHRDVQWMAEVSDAVAALRAAGGAIPLPSTAAQPLVEARWMIEELRVSLFAQTLGARGPVSVQRIRRALQS</sequence>
<feature type="region of interest" description="Disordered" evidence="5">
    <location>
        <begin position="1"/>
        <end position="37"/>
    </location>
</feature>
<dbReference type="InterPro" id="IPR001650">
    <property type="entry name" value="Helicase_C-like"/>
</dbReference>
<keyword evidence="1" id="KW-0547">Nucleotide-binding</keyword>
<dbReference type="PANTHER" id="PTHR18934">
    <property type="entry name" value="ATP-DEPENDENT RNA HELICASE"/>
    <property type="match status" value="1"/>
</dbReference>
<dbReference type="InterPro" id="IPR014001">
    <property type="entry name" value="Helicase_ATP-bd"/>
</dbReference>
<evidence type="ECO:0000256" key="1">
    <source>
        <dbReference type="ARBA" id="ARBA00022741"/>
    </source>
</evidence>
<dbReference type="GO" id="GO:0016787">
    <property type="term" value="F:hydrolase activity"/>
    <property type="evidence" value="ECO:0007669"/>
    <property type="project" value="UniProtKB-KW"/>
</dbReference>
<evidence type="ECO:0000256" key="5">
    <source>
        <dbReference type="SAM" id="MobiDB-lite"/>
    </source>
</evidence>
<evidence type="ECO:0000313" key="8">
    <source>
        <dbReference type="EMBL" id="SDH29325.1"/>
    </source>
</evidence>
<name>A0A1G8B838_9MICO</name>
<dbReference type="InterPro" id="IPR011709">
    <property type="entry name" value="DEAD-box_helicase_OB_fold"/>
</dbReference>
<feature type="domain" description="Helicase ATP-binding" evidence="6">
    <location>
        <begin position="57"/>
        <end position="217"/>
    </location>
</feature>
<reference evidence="9" key="1">
    <citation type="submission" date="2016-10" db="EMBL/GenBank/DDBJ databases">
        <authorList>
            <person name="Varghese N."/>
            <person name="Submissions S."/>
        </authorList>
    </citation>
    <scope>NUCLEOTIDE SEQUENCE [LARGE SCALE GENOMIC DNA]</scope>
    <source>
        <strain evidence="9">DSM 22002</strain>
    </source>
</reference>
<dbReference type="SMART" id="SM00847">
    <property type="entry name" value="HA2"/>
    <property type="match status" value="1"/>
</dbReference>
<organism evidence="8 9">
    <name type="scientific">Agrococcus jejuensis</name>
    <dbReference type="NCBI Taxonomy" id="399736"/>
    <lineage>
        <taxon>Bacteria</taxon>
        <taxon>Bacillati</taxon>
        <taxon>Actinomycetota</taxon>
        <taxon>Actinomycetes</taxon>
        <taxon>Micrococcales</taxon>
        <taxon>Microbacteriaceae</taxon>
        <taxon>Agrococcus</taxon>
    </lineage>
</organism>
<dbReference type="InterPro" id="IPR003593">
    <property type="entry name" value="AAA+_ATPase"/>
</dbReference>
<protein>
    <submittedName>
        <fullName evidence="8">ATP-dependent helicase HrpA</fullName>
    </submittedName>
</protein>
<dbReference type="InterPro" id="IPR011545">
    <property type="entry name" value="DEAD/DEAH_box_helicase_dom"/>
</dbReference>
<dbReference type="Pfam" id="PF00270">
    <property type="entry name" value="DEAD"/>
    <property type="match status" value="1"/>
</dbReference>
<evidence type="ECO:0000256" key="3">
    <source>
        <dbReference type="ARBA" id="ARBA00022806"/>
    </source>
</evidence>
<dbReference type="EMBL" id="LT629695">
    <property type="protein sequence ID" value="SDH29325.1"/>
    <property type="molecule type" value="Genomic_DNA"/>
</dbReference>
<dbReference type="SUPFAM" id="SSF52540">
    <property type="entry name" value="P-loop containing nucleoside triphosphate hydrolases"/>
    <property type="match status" value="1"/>
</dbReference>
<dbReference type="InterPro" id="IPR024590">
    <property type="entry name" value="HrpA_C"/>
</dbReference>
<dbReference type="PANTHER" id="PTHR18934:SF99">
    <property type="entry name" value="ATP-DEPENDENT RNA HELICASE DHX37-RELATED"/>
    <property type="match status" value="1"/>
</dbReference>
<dbReference type="InterPro" id="IPR027417">
    <property type="entry name" value="P-loop_NTPase"/>
</dbReference>
<dbReference type="Proteomes" id="UP000198822">
    <property type="component" value="Chromosome I"/>
</dbReference>
<dbReference type="Gene3D" id="1.20.120.1080">
    <property type="match status" value="1"/>
</dbReference>
<dbReference type="GO" id="GO:0003724">
    <property type="term" value="F:RNA helicase activity"/>
    <property type="evidence" value="ECO:0007669"/>
    <property type="project" value="InterPro"/>
</dbReference>
<evidence type="ECO:0000259" key="7">
    <source>
        <dbReference type="PROSITE" id="PS51194"/>
    </source>
</evidence>
<feature type="region of interest" description="Disordered" evidence="5">
    <location>
        <begin position="579"/>
        <end position="607"/>
    </location>
</feature>